<evidence type="ECO:0000313" key="3">
    <source>
        <dbReference type="EMBL" id="CAG7604744.1"/>
    </source>
</evidence>
<dbReference type="RefSeq" id="WP_218114390.1">
    <property type="nucleotide sequence ID" value="NZ_CAJVAP010000007.1"/>
</dbReference>
<protein>
    <recommendedName>
        <fullName evidence="2">DUF1648 domain-containing protein</fullName>
    </recommendedName>
</protein>
<sequence length="353" mass="37819">MNDATPQLLSEEQRRDLHRARRAARWVGVYVPVAVVLIGLAVVIVWIPRLPDPAATHWGFSGGPDGFGSRWTSVWLLGGLGLGFILMMRLMVVFGGRGGAMPLWSRFQRFMTAFTVGFAAFIVTVTLTTAGVQLDLDDAADAPGVGGFMALSFGIWIVAGLVGWFAQPSVEIRQPVADPSRPLALAGTERAVWIGAVKPSRVFLWVIGAALGVLGVSTVVVFLAPVETAVRWIMFGVFLLVLALSVTTLWFGVRIDARGLEARSFLGWPAFRLPATEVESVVAERIVPFAEFGGWGLRWTPGRFGIVMRTGDGVVATREDGRIFAVTVDDAETAAALLAAVAEQARTSGVAGE</sequence>
<evidence type="ECO:0000256" key="1">
    <source>
        <dbReference type="SAM" id="Phobius"/>
    </source>
</evidence>
<feature type="transmembrane region" description="Helical" evidence="1">
    <location>
        <begin position="74"/>
        <end position="92"/>
    </location>
</feature>
<feature type="transmembrane region" description="Helical" evidence="1">
    <location>
        <begin position="113"/>
        <end position="134"/>
    </location>
</feature>
<feature type="transmembrane region" description="Helical" evidence="1">
    <location>
        <begin position="23"/>
        <end position="47"/>
    </location>
</feature>
<feature type="domain" description="DUF1648" evidence="2">
    <location>
        <begin position="35"/>
        <end position="80"/>
    </location>
</feature>
<feature type="transmembrane region" description="Helical" evidence="1">
    <location>
        <begin position="202"/>
        <end position="226"/>
    </location>
</feature>
<keyword evidence="1" id="KW-0472">Membrane</keyword>
<dbReference type="AlphaFoldDB" id="A0A916JUH6"/>
<keyword evidence="4" id="KW-1185">Reference proteome</keyword>
<feature type="transmembrane region" description="Helical" evidence="1">
    <location>
        <begin position="232"/>
        <end position="253"/>
    </location>
</feature>
<dbReference type="GO" id="GO:0009636">
    <property type="term" value="P:response to toxic substance"/>
    <property type="evidence" value="ECO:0007669"/>
    <property type="project" value="TreeGrafter"/>
</dbReference>
<dbReference type="Proteomes" id="UP000693892">
    <property type="component" value="Unassembled WGS sequence"/>
</dbReference>
<accession>A0A916JUH6</accession>
<dbReference type="EMBL" id="CAJVAP010000007">
    <property type="protein sequence ID" value="CAG7604744.1"/>
    <property type="molecule type" value="Genomic_DNA"/>
</dbReference>
<keyword evidence="1" id="KW-1133">Transmembrane helix</keyword>
<dbReference type="InterPro" id="IPR012867">
    <property type="entry name" value="DUF1648"/>
</dbReference>
<dbReference type="PANTHER" id="PTHR37810">
    <property type="entry name" value="IMMUNITY PROTEIN SDPI"/>
    <property type="match status" value="1"/>
</dbReference>
<organism evidence="3 4">
    <name type="scientific">Leucobacter soli</name>
    <dbReference type="NCBI Taxonomy" id="2812850"/>
    <lineage>
        <taxon>Bacteria</taxon>
        <taxon>Bacillati</taxon>
        <taxon>Actinomycetota</taxon>
        <taxon>Actinomycetes</taxon>
        <taxon>Micrococcales</taxon>
        <taxon>Microbacteriaceae</taxon>
        <taxon>Leucobacter</taxon>
    </lineage>
</organism>
<dbReference type="PANTHER" id="PTHR37810:SF5">
    <property type="entry name" value="IMMUNITY PROTEIN SDPI"/>
    <property type="match status" value="1"/>
</dbReference>
<evidence type="ECO:0000313" key="4">
    <source>
        <dbReference type="Proteomes" id="UP000693892"/>
    </source>
</evidence>
<keyword evidence="1" id="KW-0812">Transmembrane</keyword>
<name>A0A916JUH6_9MICO</name>
<dbReference type="Pfam" id="PF07853">
    <property type="entry name" value="DUF1648"/>
    <property type="match status" value="1"/>
</dbReference>
<feature type="transmembrane region" description="Helical" evidence="1">
    <location>
        <begin position="146"/>
        <end position="166"/>
    </location>
</feature>
<evidence type="ECO:0000259" key="2">
    <source>
        <dbReference type="Pfam" id="PF07853"/>
    </source>
</evidence>
<comment type="caution">
    <text evidence="3">The sequence shown here is derived from an EMBL/GenBank/DDBJ whole genome shotgun (WGS) entry which is preliminary data.</text>
</comment>
<proteinExistence type="predicted"/>
<gene>
    <name evidence="3" type="ORF">LEUCIP111803_00759</name>
</gene>
<reference evidence="3" key="1">
    <citation type="submission" date="2021-06" db="EMBL/GenBank/DDBJ databases">
        <authorList>
            <person name="Criscuolo A."/>
        </authorList>
    </citation>
    <scope>NUCLEOTIDE SEQUENCE</scope>
    <source>
        <strain evidence="3">CIP111803</strain>
    </source>
</reference>